<keyword evidence="3" id="KW-0808">Transferase</keyword>
<dbReference type="Pfam" id="PF02518">
    <property type="entry name" value="HATPase_c"/>
    <property type="match status" value="1"/>
</dbReference>
<dbReference type="InterPro" id="IPR050482">
    <property type="entry name" value="Sensor_HK_TwoCompSys"/>
</dbReference>
<feature type="region of interest" description="Disordered" evidence="6">
    <location>
        <begin position="102"/>
        <end position="132"/>
    </location>
</feature>
<gene>
    <name evidence="8" type="ORF">FM21_26195</name>
</gene>
<keyword evidence="5" id="KW-0902">Two-component regulatory system</keyword>
<comment type="catalytic activity">
    <reaction evidence="1">
        <text>ATP + protein L-histidine = ADP + protein N-phospho-L-histidine.</text>
        <dbReference type="EC" id="2.7.13.3"/>
    </reaction>
</comment>
<dbReference type="HOGENOM" id="CLU_000445_20_6_11"/>
<evidence type="ECO:0000313" key="8">
    <source>
        <dbReference type="EMBL" id="KFG74256.1"/>
    </source>
</evidence>
<sequence length="175" mass="18085">MAKAHEEAGRALEELRELIHGIHPKVLADHGLAAAVDDAADRSAVPVDVSLELPGRLPRAVEAAAYFVVCEALANVAKHSGADRAEVTGGHHGGRLRLEIRDNGRGGAEDRARVGAAEPGAGADVDAESRAGSGLTGLADRVSVLDGRISLSSPPGGPTLLRVEIPCEWTTEPFA</sequence>
<dbReference type="Gene3D" id="3.30.565.10">
    <property type="entry name" value="Histidine kinase-like ATPase, C-terminal domain"/>
    <property type="match status" value="1"/>
</dbReference>
<accession>A0A086MZD8</accession>
<dbReference type="Proteomes" id="UP000029095">
    <property type="component" value="Unassembled WGS sequence"/>
</dbReference>
<dbReference type="PANTHER" id="PTHR24421:SF10">
    <property type="entry name" value="NITRATE_NITRITE SENSOR PROTEIN NARQ"/>
    <property type="match status" value="1"/>
</dbReference>
<dbReference type="EC" id="2.7.13.3" evidence="2"/>
<feature type="domain" description="Histidine kinase/HSP90-like ATPase" evidence="7">
    <location>
        <begin position="63"/>
        <end position="166"/>
    </location>
</feature>
<name>A0A086MZD8_9ACTN</name>
<dbReference type="GO" id="GO:0004673">
    <property type="term" value="F:protein histidine kinase activity"/>
    <property type="evidence" value="ECO:0007669"/>
    <property type="project" value="UniProtKB-EC"/>
</dbReference>
<dbReference type="PANTHER" id="PTHR24421">
    <property type="entry name" value="NITRATE/NITRITE SENSOR PROTEIN NARX-RELATED"/>
    <property type="match status" value="1"/>
</dbReference>
<dbReference type="InterPro" id="IPR003594">
    <property type="entry name" value="HATPase_dom"/>
</dbReference>
<dbReference type="AlphaFoldDB" id="A0A086MZD8"/>
<comment type="caution">
    <text evidence="8">The sequence shown here is derived from an EMBL/GenBank/DDBJ whole genome shotgun (WGS) entry which is preliminary data.</text>
</comment>
<evidence type="ECO:0000256" key="4">
    <source>
        <dbReference type="ARBA" id="ARBA00022777"/>
    </source>
</evidence>
<evidence type="ECO:0000313" key="9">
    <source>
        <dbReference type="Proteomes" id="UP000029095"/>
    </source>
</evidence>
<evidence type="ECO:0000259" key="7">
    <source>
        <dbReference type="Pfam" id="PF02518"/>
    </source>
</evidence>
<reference evidence="8 9" key="1">
    <citation type="submission" date="2014-05" db="EMBL/GenBank/DDBJ databases">
        <title>Complete genome sequence of the Streptomyces mutabilis TRM45540.</title>
        <authorList>
            <person name="Luo X."/>
            <person name="Zhang L."/>
        </authorList>
    </citation>
    <scope>NUCLEOTIDE SEQUENCE [LARGE SCALE GENOMIC DNA]</scope>
    <source>
        <strain evidence="8 9">TRM45540</strain>
    </source>
</reference>
<evidence type="ECO:0000256" key="5">
    <source>
        <dbReference type="ARBA" id="ARBA00023012"/>
    </source>
</evidence>
<dbReference type="InterPro" id="IPR036890">
    <property type="entry name" value="HATPase_C_sf"/>
</dbReference>
<feature type="compositionally biased region" description="Basic and acidic residues" evidence="6">
    <location>
        <begin position="102"/>
        <end position="113"/>
    </location>
</feature>
<protein>
    <recommendedName>
        <fullName evidence="2">histidine kinase</fullName>
        <ecNumber evidence="2">2.7.13.3</ecNumber>
    </recommendedName>
</protein>
<evidence type="ECO:0000256" key="1">
    <source>
        <dbReference type="ARBA" id="ARBA00000085"/>
    </source>
</evidence>
<dbReference type="GO" id="GO:0000160">
    <property type="term" value="P:phosphorelay signal transduction system"/>
    <property type="evidence" value="ECO:0007669"/>
    <property type="project" value="UniProtKB-KW"/>
</dbReference>
<dbReference type="SUPFAM" id="SSF55874">
    <property type="entry name" value="ATPase domain of HSP90 chaperone/DNA topoisomerase II/histidine kinase"/>
    <property type="match status" value="1"/>
</dbReference>
<proteinExistence type="predicted"/>
<dbReference type="EMBL" id="JNFQ01000002">
    <property type="protein sequence ID" value="KFG74256.1"/>
    <property type="molecule type" value="Genomic_DNA"/>
</dbReference>
<dbReference type="CDD" id="cd16917">
    <property type="entry name" value="HATPase_UhpB-NarQ-NarX-like"/>
    <property type="match status" value="1"/>
</dbReference>
<evidence type="ECO:0000256" key="6">
    <source>
        <dbReference type="SAM" id="MobiDB-lite"/>
    </source>
</evidence>
<keyword evidence="4" id="KW-0418">Kinase</keyword>
<keyword evidence="9" id="KW-1185">Reference proteome</keyword>
<evidence type="ECO:0000256" key="3">
    <source>
        <dbReference type="ARBA" id="ARBA00022679"/>
    </source>
</evidence>
<dbReference type="STRING" id="1915400.FM21_26195"/>
<organism evidence="8 9">
    <name type="scientific">Streptomyces mutabilis</name>
    <dbReference type="NCBI Taxonomy" id="67332"/>
    <lineage>
        <taxon>Bacteria</taxon>
        <taxon>Bacillati</taxon>
        <taxon>Actinomycetota</taxon>
        <taxon>Actinomycetes</taxon>
        <taxon>Kitasatosporales</taxon>
        <taxon>Streptomycetaceae</taxon>
        <taxon>Streptomyces</taxon>
    </lineage>
</organism>
<evidence type="ECO:0000256" key="2">
    <source>
        <dbReference type="ARBA" id="ARBA00012438"/>
    </source>
</evidence>